<proteinExistence type="predicted"/>
<gene>
    <name evidence="1" type="ORF">B0H16DRAFT_1454785</name>
</gene>
<sequence length="238" mass="26982">MHRCLQIHEVLEMTLGNLTPENRIDSKGLTCLARTSKLFHDPALDILWKTQNTVANLLRCMPADVVKIHYFQPQTPYKKAELRLLRPIMASDWERPRLYNRCVKILASLPNTSVSASDILPALAMSLPFDSVFPELTDLSWVSGFEQDFDYIRLFLAQGLTKIRIHCDDSFDQLSLLSVLDRKCSSLTDVTIYTGDILEEVSPWIGMILSALVRGQRNLHSLAIQMTDMAALEHVALL</sequence>
<protein>
    <recommendedName>
        <fullName evidence="3">F-box domain-containing protein</fullName>
    </recommendedName>
</protein>
<dbReference type="Proteomes" id="UP001215598">
    <property type="component" value="Unassembled WGS sequence"/>
</dbReference>
<dbReference type="EMBL" id="JARKIB010000028">
    <property type="protein sequence ID" value="KAJ7764241.1"/>
    <property type="molecule type" value="Genomic_DNA"/>
</dbReference>
<accession>A0AAD7JK65</accession>
<evidence type="ECO:0000313" key="2">
    <source>
        <dbReference type="Proteomes" id="UP001215598"/>
    </source>
</evidence>
<name>A0AAD7JK65_9AGAR</name>
<evidence type="ECO:0000313" key="1">
    <source>
        <dbReference type="EMBL" id="KAJ7764241.1"/>
    </source>
</evidence>
<comment type="caution">
    <text evidence="1">The sequence shown here is derived from an EMBL/GenBank/DDBJ whole genome shotgun (WGS) entry which is preliminary data.</text>
</comment>
<dbReference type="AlphaFoldDB" id="A0AAD7JK65"/>
<organism evidence="1 2">
    <name type="scientific">Mycena metata</name>
    <dbReference type="NCBI Taxonomy" id="1033252"/>
    <lineage>
        <taxon>Eukaryota</taxon>
        <taxon>Fungi</taxon>
        <taxon>Dikarya</taxon>
        <taxon>Basidiomycota</taxon>
        <taxon>Agaricomycotina</taxon>
        <taxon>Agaricomycetes</taxon>
        <taxon>Agaricomycetidae</taxon>
        <taxon>Agaricales</taxon>
        <taxon>Marasmiineae</taxon>
        <taxon>Mycenaceae</taxon>
        <taxon>Mycena</taxon>
    </lineage>
</organism>
<evidence type="ECO:0008006" key="3">
    <source>
        <dbReference type="Google" id="ProtNLM"/>
    </source>
</evidence>
<keyword evidence="2" id="KW-1185">Reference proteome</keyword>
<reference evidence="1" key="1">
    <citation type="submission" date="2023-03" db="EMBL/GenBank/DDBJ databases">
        <title>Massive genome expansion in bonnet fungi (Mycena s.s.) driven by repeated elements and novel gene families across ecological guilds.</title>
        <authorList>
            <consortium name="Lawrence Berkeley National Laboratory"/>
            <person name="Harder C.B."/>
            <person name="Miyauchi S."/>
            <person name="Viragh M."/>
            <person name="Kuo A."/>
            <person name="Thoen E."/>
            <person name="Andreopoulos B."/>
            <person name="Lu D."/>
            <person name="Skrede I."/>
            <person name="Drula E."/>
            <person name="Henrissat B."/>
            <person name="Morin E."/>
            <person name="Kohler A."/>
            <person name="Barry K."/>
            <person name="LaButti K."/>
            <person name="Morin E."/>
            <person name="Salamov A."/>
            <person name="Lipzen A."/>
            <person name="Mereny Z."/>
            <person name="Hegedus B."/>
            <person name="Baldrian P."/>
            <person name="Stursova M."/>
            <person name="Weitz H."/>
            <person name="Taylor A."/>
            <person name="Grigoriev I.V."/>
            <person name="Nagy L.G."/>
            <person name="Martin F."/>
            <person name="Kauserud H."/>
        </authorList>
    </citation>
    <scope>NUCLEOTIDE SEQUENCE</scope>
    <source>
        <strain evidence="1">CBHHK182m</strain>
    </source>
</reference>